<dbReference type="InterPro" id="IPR002560">
    <property type="entry name" value="Transposase_DDE"/>
</dbReference>
<evidence type="ECO:0000313" key="2">
    <source>
        <dbReference type="EMBL" id="PQF20878.1"/>
    </source>
</evidence>
<gene>
    <name evidence="2" type="ORF">CUS89_14735</name>
</gene>
<evidence type="ECO:0000259" key="1">
    <source>
        <dbReference type="Pfam" id="PF01610"/>
    </source>
</evidence>
<protein>
    <recommendedName>
        <fullName evidence="1">Transposase IS204/IS1001/IS1096/IS1165 DDE domain-containing protein</fullName>
    </recommendedName>
</protein>
<sequence>MKRLISSNDQTMPRKIKSHWRILTKNRKNINHTEYKTWRSFRAPKYPYLTESMALDRLLGASTALKVAYHALYDLADAFRDKDHESFFTLLHQLSETLDEEFRLKLQNFLSYEEGVRHSLIYPYSNDKIEAKNTHINTLK</sequence>
<accession>A0A2S7RNX8</accession>
<comment type="caution">
    <text evidence="2">The sequence shown here is derived from an EMBL/GenBank/DDBJ whole genome shotgun (WGS) entry which is preliminary data.</text>
</comment>
<name>A0A2S7RNX8_ENTMU</name>
<organism evidence="2 3">
    <name type="scientific">Enterococcus mundtii</name>
    <dbReference type="NCBI Taxonomy" id="53346"/>
    <lineage>
        <taxon>Bacteria</taxon>
        <taxon>Bacillati</taxon>
        <taxon>Bacillota</taxon>
        <taxon>Bacilli</taxon>
        <taxon>Lactobacillales</taxon>
        <taxon>Enterococcaceae</taxon>
        <taxon>Enterococcus</taxon>
    </lineage>
</organism>
<proteinExistence type="predicted"/>
<dbReference type="Proteomes" id="UP000237934">
    <property type="component" value="Unassembled WGS sequence"/>
</dbReference>
<dbReference type="EMBL" id="PUAP01000050">
    <property type="protein sequence ID" value="PQF20878.1"/>
    <property type="molecule type" value="Genomic_DNA"/>
</dbReference>
<evidence type="ECO:0000313" key="3">
    <source>
        <dbReference type="Proteomes" id="UP000237934"/>
    </source>
</evidence>
<feature type="domain" description="Transposase IS204/IS1001/IS1096/IS1165 DDE" evidence="1">
    <location>
        <begin position="10"/>
        <end position="140"/>
    </location>
</feature>
<dbReference type="Pfam" id="PF01610">
    <property type="entry name" value="DDE_Tnp_ISL3"/>
    <property type="match status" value="1"/>
</dbReference>
<reference evidence="2 3" key="1">
    <citation type="journal article" date="2018" name="Pathog. Dis.">
        <title>Whole-genome sequencing based characterization of antimicrobial resistance in Enterococcus.</title>
        <authorList>
            <person name="Tyson G."/>
        </authorList>
    </citation>
    <scope>NUCLEOTIDE SEQUENCE [LARGE SCALE GENOMIC DNA]</scope>
    <source>
        <strain evidence="2 3">CVM N55263</strain>
    </source>
</reference>
<dbReference type="AlphaFoldDB" id="A0A2S7RNX8"/>